<name>A0A8X6UXG7_TRICX</name>
<dbReference type="Proteomes" id="UP000887159">
    <property type="component" value="Unassembled WGS sequence"/>
</dbReference>
<dbReference type="EMBL" id="BMAU01021192">
    <property type="protein sequence ID" value="GFX96511.1"/>
    <property type="molecule type" value="Genomic_DNA"/>
</dbReference>
<comment type="caution">
    <text evidence="2">The sequence shown here is derived from an EMBL/GenBank/DDBJ whole genome shotgun (WGS) entry which is preliminary data.</text>
</comment>
<dbReference type="InterPro" id="IPR036397">
    <property type="entry name" value="RNaseH_sf"/>
</dbReference>
<keyword evidence="1" id="KW-0472">Membrane</keyword>
<dbReference type="AlphaFoldDB" id="A0A8X6UXG7"/>
<evidence type="ECO:0000256" key="1">
    <source>
        <dbReference type="SAM" id="Phobius"/>
    </source>
</evidence>
<sequence length="104" mass="11974">MTDPVSLPSDRIKDAAVFEVVSVNLAGPLYIKRGDKVWIVLYTCAIYRAMYLELVSSLLTYVFLLSFRHFMARRGRPRIIYSDHGTNLRGAYNEIVDIDWNEVS</sequence>
<evidence type="ECO:0000313" key="3">
    <source>
        <dbReference type="Proteomes" id="UP000887159"/>
    </source>
</evidence>
<keyword evidence="1" id="KW-0812">Transmembrane</keyword>
<dbReference type="GO" id="GO:0003676">
    <property type="term" value="F:nucleic acid binding"/>
    <property type="evidence" value="ECO:0007669"/>
    <property type="project" value="InterPro"/>
</dbReference>
<dbReference type="InterPro" id="IPR012337">
    <property type="entry name" value="RNaseH-like_sf"/>
</dbReference>
<keyword evidence="1" id="KW-1133">Transmembrane helix</keyword>
<keyword evidence="3" id="KW-1185">Reference proteome</keyword>
<dbReference type="PANTHER" id="PTHR47331">
    <property type="entry name" value="PHD-TYPE DOMAIN-CONTAINING PROTEIN"/>
    <property type="match status" value="1"/>
</dbReference>
<reference evidence="2" key="1">
    <citation type="submission" date="2020-08" db="EMBL/GenBank/DDBJ databases">
        <title>Multicomponent nature underlies the extraordinary mechanical properties of spider dragline silk.</title>
        <authorList>
            <person name="Kono N."/>
            <person name="Nakamura H."/>
            <person name="Mori M."/>
            <person name="Yoshida Y."/>
            <person name="Ohtoshi R."/>
            <person name="Malay A.D."/>
            <person name="Moran D.A.P."/>
            <person name="Tomita M."/>
            <person name="Numata K."/>
            <person name="Arakawa K."/>
        </authorList>
    </citation>
    <scope>NUCLEOTIDE SEQUENCE</scope>
</reference>
<organism evidence="2 3">
    <name type="scientific">Trichonephila clavipes</name>
    <name type="common">Golden silk orbweaver</name>
    <name type="synonym">Nephila clavipes</name>
    <dbReference type="NCBI Taxonomy" id="2585209"/>
    <lineage>
        <taxon>Eukaryota</taxon>
        <taxon>Metazoa</taxon>
        <taxon>Ecdysozoa</taxon>
        <taxon>Arthropoda</taxon>
        <taxon>Chelicerata</taxon>
        <taxon>Arachnida</taxon>
        <taxon>Araneae</taxon>
        <taxon>Araneomorphae</taxon>
        <taxon>Entelegynae</taxon>
        <taxon>Araneoidea</taxon>
        <taxon>Nephilidae</taxon>
        <taxon>Trichonephila</taxon>
    </lineage>
</organism>
<proteinExistence type="predicted"/>
<feature type="transmembrane region" description="Helical" evidence="1">
    <location>
        <begin position="39"/>
        <end position="64"/>
    </location>
</feature>
<dbReference type="Gene3D" id="3.30.420.10">
    <property type="entry name" value="Ribonuclease H-like superfamily/Ribonuclease H"/>
    <property type="match status" value="1"/>
</dbReference>
<accession>A0A8X6UXG7</accession>
<gene>
    <name evidence="2" type="primary">AVEN_193665_1</name>
    <name evidence="2" type="ORF">TNCV_1441851</name>
</gene>
<dbReference type="SUPFAM" id="SSF53098">
    <property type="entry name" value="Ribonuclease H-like"/>
    <property type="match status" value="1"/>
</dbReference>
<protein>
    <submittedName>
        <fullName evidence="2">Integrase catalytic domain-containing protein</fullName>
    </submittedName>
</protein>
<dbReference type="PANTHER" id="PTHR47331:SF2">
    <property type="match status" value="1"/>
</dbReference>
<evidence type="ECO:0000313" key="2">
    <source>
        <dbReference type="EMBL" id="GFX96511.1"/>
    </source>
</evidence>